<dbReference type="InterPro" id="IPR013785">
    <property type="entry name" value="Aldolase_TIM"/>
</dbReference>
<dbReference type="EMBL" id="CP130318">
    <property type="protein sequence ID" value="WNQ13973.1"/>
    <property type="molecule type" value="Genomic_DNA"/>
</dbReference>
<name>A0AA96LIM5_9BACL</name>
<evidence type="ECO:0000256" key="4">
    <source>
        <dbReference type="PIRSR" id="PIRSR001365-1"/>
    </source>
</evidence>
<comment type="similarity">
    <text evidence="1 3">Belongs to the DapA family.</text>
</comment>
<evidence type="ECO:0000313" key="5">
    <source>
        <dbReference type="EMBL" id="WNQ13973.1"/>
    </source>
</evidence>
<dbReference type="InterPro" id="IPR002220">
    <property type="entry name" value="DapA-like"/>
</dbReference>
<dbReference type="PIRSF" id="PIRSF001365">
    <property type="entry name" value="DHDPS"/>
    <property type="match status" value="1"/>
</dbReference>
<gene>
    <name evidence="5" type="ORF">MJA45_13430</name>
</gene>
<dbReference type="SUPFAM" id="SSF51569">
    <property type="entry name" value="Aldolase"/>
    <property type="match status" value="1"/>
</dbReference>
<dbReference type="Pfam" id="PF00701">
    <property type="entry name" value="DHDPS"/>
    <property type="match status" value="1"/>
</dbReference>
<dbReference type="SMART" id="SM01130">
    <property type="entry name" value="DHDPS"/>
    <property type="match status" value="1"/>
</dbReference>
<dbReference type="Gene3D" id="3.20.20.70">
    <property type="entry name" value="Aldolase class I"/>
    <property type="match status" value="1"/>
</dbReference>
<evidence type="ECO:0000256" key="3">
    <source>
        <dbReference type="PIRNR" id="PIRNR001365"/>
    </source>
</evidence>
<feature type="active site" description="Proton donor/acceptor" evidence="4">
    <location>
        <position position="146"/>
    </location>
</feature>
<keyword evidence="2 3" id="KW-0456">Lyase</keyword>
<protein>
    <submittedName>
        <fullName evidence="5">Dihydrodipicolinate synthase family protein</fullName>
    </submittedName>
</protein>
<dbReference type="Proteomes" id="UP001305702">
    <property type="component" value="Chromosome"/>
</dbReference>
<sequence>MMNIQPENTMNKGVWPTMITPFTDSNEVDYAALEQLVEWYIRQGVNGLFAVCQSSEMFFLTLEERRQIARFVVEQAKGRVPVIASGHVSDSIVDQITELQMMASTGVQAVVLVSNRLAAAEDSDDVWKANAEKLLQEVPDIPFGLYECPYPYKRLLPPELLGWCADTGRFQFLKDTCCDTEQIGRKLNAVRNRPLQLYNANSATLLESLKLGVHGYSGIMANFHPDLYVRLLEIHDRLPEEAERLQAFLGLASVIENQLYPVNAKYYLQLEGLPVGLHTRTKNKALLTYSNCREVEQLYALTQQYREQYEHLKKGSV</sequence>
<organism evidence="5 6">
    <name type="scientific">Paenibacillus aurantius</name>
    <dbReference type="NCBI Taxonomy" id="2918900"/>
    <lineage>
        <taxon>Bacteria</taxon>
        <taxon>Bacillati</taxon>
        <taxon>Bacillota</taxon>
        <taxon>Bacilli</taxon>
        <taxon>Bacillales</taxon>
        <taxon>Paenibacillaceae</taxon>
        <taxon>Paenibacillus</taxon>
    </lineage>
</organism>
<dbReference type="GO" id="GO:0008840">
    <property type="term" value="F:4-hydroxy-tetrahydrodipicolinate synthase activity"/>
    <property type="evidence" value="ECO:0007669"/>
    <property type="project" value="TreeGrafter"/>
</dbReference>
<evidence type="ECO:0000313" key="6">
    <source>
        <dbReference type="Proteomes" id="UP001305702"/>
    </source>
</evidence>
<dbReference type="CDD" id="cd00408">
    <property type="entry name" value="DHDPS-like"/>
    <property type="match status" value="1"/>
</dbReference>
<evidence type="ECO:0000256" key="2">
    <source>
        <dbReference type="ARBA" id="ARBA00023239"/>
    </source>
</evidence>
<reference evidence="5 6" key="1">
    <citation type="submission" date="2022-02" db="EMBL/GenBank/DDBJ databases">
        <title>Paenibacillus sp. MBLB1776 Whole Genome Shotgun Sequencing.</title>
        <authorList>
            <person name="Hwang C.Y."/>
            <person name="Cho E.-S."/>
            <person name="Seo M.-J."/>
        </authorList>
    </citation>
    <scope>NUCLEOTIDE SEQUENCE [LARGE SCALE GENOMIC DNA]</scope>
    <source>
        <strain evidence="5 6">MBLB1776</strain>
    </source>
</reference>
<evidence type="ECO:0000256" key="1">
    <source>
        <dbReference type="ARBA" id="ARBA00007592"/>
    </source>
</evidence>
<accession>A0AA96LIM5</accession>
<dbReference type="AlphaFoldDB" id="A0AA96LIM5"/>
<dbReference type="PANTHER" id="PTHR12128">
    <property type="entry name" value="DIHYDRODIPICOLINATE SYNTHASE"/>
    <property type="match status" value="1"/>
</dbReference>
<dbReference type="KEGG" id="paun:MJA45_13430"/>
<proteinExistence type="inferred from homology"/>
<dbReference type="PANTHER" id="PTHR12128:SF66">
    <property type="entry name" value="4-HYDROXY-2-OXOGLUTARATE ALDOLASE, MITOCHONDRIAL"/>
    <property type="match status" value="1"/>
</dbReference>
<keyword evidence="6" id="KW-1185">Reference proteome</keyword>
<feature type="active site" description="Schiff-base intermediate with substrate" evidence="4">
    <location>
        <position position="174"/>
    </location>
</feature>